<dbReference type="InterPro" id="IPR003661">
    <property type="entry name" value="HisK_dim/P_dom"/>
</dbReference>
<feature type="domain" description="Histidine kinase" evidence="14">
    <location>
        <begin position="494"/>
        <end position="716"/>
    </location>
</feature>
<dbReference type="SUPFAM" id="SSF47384">
    <property type="entry name" value="Homodimeric domain of signal transducing histidine kinase"/>
    <property type="match status" value="1"/>
</dbReference>
<keyword evidence="5 12" id="KW-0597">Phosphoprotein</keyword>
<keyword evidence="6 17" id="KW-0808">Transferase</keyword>
<protein>
    <recommendedName>
        <fullName evidence="3">histidine kinase</fullName>
        <ecNumber evidence="3">2.7.13.3</ecNumber>
    </recommendedName>
</protein>
<dbReference type="InterPro" id="IPR047347">
    <property type="entry name" value="YvaQ-like_sensor"/>
</dbReference>
<evidence type="ECO:0000256" key="7">
    <source>
        <dbReference type="ARBA" id="ARBA00022741"/>
    </source>
</evidence>
<proteinExistence type="predicted"/>
<keyword evidence="7" id="KW-0547">Nucleotide-binding</keyword>
<evidence type="ECO:0000256" key="8">
    <source>
        <dbReference type="ARBA" id="ARBA00022777"/>
    </source>
</evidence>
<keyword evidence="18" id="KW-1185">Reference proteome</keyword>
<evidence type="ECO:0000256" key="3">
    <source>
        <dbReference type="ARBA" id="ARBA00012438"/>
    </source>
</evidence>
<dbReference type="Pfam" id="PF02518">
    <property type="entry name" value="HATPase_c"/>
    <property type="match status" value="1"/>
</dbReference>
<dbReference type="Gene3D" id="1.10.287.130">
    <property type="match status" value="1"/>
</dbReference>
<dbReference type="PROSITE" id="PS50109">
    <property type="entry name" value="HIS_KIN"/>
    <property type="match status" value="1"/>
</dbReference>
<dbReference type="CDD" id="cd06225">
    <property type="entry name" value="HAMP"/>
    <property type="match status" value="1"/>
</dbReference>
<dbReference type="InterPro" id="IPR011006">
    <property type="entry name" value="CheY-like_superfamily"/>
</dbReference>
<evidence type="ECO:0000313" key="17">
    <source>
        <dbReference type="EMBL" id="MBP1988978.1"/>
    </source>
</evidence>
<dbReference type="SMART" id="SM00388">
    <property type="entry name" value="HisKA"/>
    <property type="match status" value="1"/>
</dbReference>
<dbReference type="InterPro" id="IPR005467">
    <property type="entry name" value="His_kinase_dom"/>
</dbReference>
<sequence length="882" mass="99118">MKMRTKLFLGFGILLLLMFALAGTGLNRMTSIDRSLDEMYDNQYEKLRLAANLRVDVSRLGKNIANLILSESNEDLSKNQLAIFTSSDKVTEMLKRVSSEYNGEVERQIANNIIENGNKYLDLKDEIITQVVNGNQETGRDLRANEGAKLQETLLVSIDNMTSYQEEAMNTALMEAKQTNSETIAYTGLLTLTSLLLGGGVMIWIVVSLTKGLNMVSGMIMNVERSNNHRTHRIQVVSNDEFGELGRIFNKMTMELEETAESERLLSKSNREQALLKTNLVQMTTLLQGFEDLYGLAQTFIGEVCRMTSSSYGAFYILEKQDGKKFLKLYATYARNGSRGLTAAEKIQLGQGLIGQSALDKKTIFLNEVPADYVNISSAFGDIDPLSLLISPVFFEEEVVAVFEISSLKSFTDLKLELSEQLSDSLGILLNNIRGRMKVEELLRISQALTEELQRQSEELMSQKDELKSSYDKLEHQAIELSVASKYKSEFLANMSHELRTPLNSLLILSQLLAHNKEGNLTDKQIEYAETIHTSGQELLKLIDDVLDLSKIESGKLDLQQESVSIQEIAQSILRAFQPLAEQKGLKFAIQVSPDFPEQLMTDRQRLMQILRNLLSNAIKFTNKGEVKINFYRDWRHSSMVTFSVEDTGIGIPVDKQEMIFEAFRQADGTTGRKYGGTGLGLSISREFAQLLGGEIQLESEEGRGSRFTLFLPEEQLGLPSSGLKESAASLQSEVTREYKKILPMRWERSSMENSLDLAGKRLLLVDDDIRNLYSLTNLLESFGMIITHAETGVQAIELLRKNPNLDLIIMDVMMPEMDGYEAMRQIRGLPELAKIPIIALTAKAMREDKEKCIQAGASDYVTKPVQAEQLLSLVQVWLCKK</sequence>
<gene>
    <name evidence="17" type="ORF">J2Z66_000573</name>
</gene>
<dbReference type="SMART" id="SM00387">
    <property type="entry name" value="HATPase_c"/>
    <property type="match status" value="1"/>
</dbReference>
<keyword evidence="4" id="KW-1003">Cell membrane</keyword>
<comment type="catalytic activity">
    <reaction evidence="1">
        <text>ATP + protein L-histidine = ADP + protein N-phospho-L-histidine.</text>
        <dbReference type="EC" id="2.7.13.3"/>
    </reaction>
</comment>
<evidence type="ECO:0000259" key="16">
    <source>
        <dbReference type="PROSITE" id="PS50885"/>
    </source>
</evidence>
<keyword evidence="9" id="KW-0067">ATP-binding</keyword>
<dbReference type="Gene3D" id="3.30.565.10">
    <property type="entry name" value="Histidine kinase-like ATPase, C-terminal domain"/>
    <property type="match status" value="1"/>
</dbReference>
<dbReference type="InterPro" id="IPR001789">
    <property type="entry name" value="Sig_transdc_resp-reg_receiver"/>
</dbReference>
<evidence type="ECO:0000256" key="1">
    <source>
        <dbReference type="ARBA" id="ARBA00000085"/>
    </source>
</evidence>
<dbReference type="InterPro" id="IPR003018">
    <property type="entry name" value="GAF"/>
</dbReference>
<evidence type="ECO:0000256" key="12">
    <source>
        <dbReference type="PROSITE-ProRule" id="PRU00169"/>
    </source>
</evidence>
<feature type="coiled-coil region" evidence="13">
    <location>
        <begin position="439"/>
        <end position="484"/>
    </location>
</feature>
<dbReference type="PROSITE" id="PS50110">
    <property type="entry name" value="RESPONSE_REGULATORY"/>
    <property type="match status" value="1"/>
</dbReference>
<comment type="caution">
    <text evidence="17">The sequence shown here is derived from an EMBL/GenBank/DDBJ whole genome shotgun (WGS) entry which is preliminary data.</text>
</comment>
<dbReference type="SMART" id="SM00304">
    <property type="entry name" value="HAMP"/>
    <property type="match status" value="1"/>
</dbReference>
<comment type="subcellular location">
    <subcellularLocation>
        <location evidence="2">Cell membrane</location>
        <topology evidence="2">Multi-pass membrane protein</topology>
    </subcellularLocation>
</comment>
<feature type="domain" description="HAMP" evidence="16">
    <location>
        <begin position="207"/>
        <end position="261"/>
    </location>
</feature>
<dbReference type="InterPro" id="IPR029016">
    <property type="entry name" value="GAF-like_dom_sf"/>
</dbReference>
<feature type="modified residue" description="4-aspartylphosphate" evidence="12">
    <location>
        <position position="812"/>
    </location>
</feature>
<dbReference type="InterPro" id="IPR004358">
    <property type="entry name" value="Sig_transdc_His_kin-like_C"/>
</dbReference>
<dbReference type="GO" id="GO:0004673">
    <property type="term" value="F:protein histidine kinase activity"/>
    <property type="evidence" value="ECO:0007669"/>
    <property type="project" value="UniProtKB-EC"/>
</dbReference>
<dbReference type="SMART" id="SM00448">
    <property type="entry name" value="REC"/>
    <property type="match status" value="1"/>
</dbReference>
<dbReference type="Pfam" id="PF00512">
    <property type="entry name" value="HisKA"/>
    <property type="match status" value="1"/>
</dbReference>
<dbReference type="EC" id="2.7.13.3" evidence="3"/>
<dbReference type="Pfam" id="PF12729">
    <property type="entry name" value="4HB_MCP_1"/>
    <property type="match status" value="1"/>
</dbReference>
<dbReference type="Gene3D" id="6.10.340.10">
    <property type="match status" value="1"/>
</dbReference>
<feature type="domain" description="Response regulatory" evidence="15">
    <location>
        <begin position="762"/>
        <end position="879"/>
    </location>
</feature>
<evidence type="ECO:0000256" key="2">
    <source>
        <dbReference type="ARBA" id="ARBA00004651"/>
    </source>
</evidence>
<dbReference type="SUPFAM" id="SSF55781">
    <property type="entry name" value="GAF domain-like"/>
    <property type="match status" value="1"/>
</dbReference>
<organism evidence="17 18">
    <name type="scientific">Paenibacillus eucommiae</name>
    <dbReference type="NCBI Taxonomy" id="1355755"/>
    <lineage>
        <taxon>Bacteria</taxon>
        <taxon>Bacillati</taxon>
        <taxon>Bacillota</taxon>
        <taxon>Bacilli</taxon>
        <taxon>Bacillales</taxon>
        <taxon>Paenibacillaceae</taxon>
        <taxon>Paenibacillus</taxon>
    </lineage>
</organism>
<keyword evidence="13" id="KW-0175">Coiled coil</keyword>
<evidence type="ECO:0000313" key="18">
    <source>
        <dbReference type="Proteomes" id="UP001519287"/>
    </source>
</evidence>
<evidence type="ECO:0000256" key="6">
    <source>
        <dbReference type="ARBA" id="ARBA00022679"/>
    </source>
</evidence>
<dbReference type="PROSITE" id="PS50885">
    <property type="entry name" value="HAMP"/>
    <property type="match status" value="1"/>
</dbReference>
<dbReference type="Pfam" id="PF13185">
    <property type="entry name" value="GAF_2"/>
    <property type="match status" value="1"/>
</dbReference>
<reference evidence="17 18" key="1">
    <citation type="submission" date="2021-03" db="EMBL/GenBank/DDBJ databases">
        <title>Genomic Encyclopedia of Type Strains, Phase IV (KMG-IV): sequencing the most valuable type-strain genomes for metagenomic binning, comparative biology and taxonomic classification.</title>
        <authorList>
            <person name="Goeker M."/>
        </authorList>
    </citation>
    <scope>NUCLEOTIDE SEQUENCE [LARGE SCALE GENOMIC DNA]</scope>
    <source>
        <strain evidence="17 18">DSM 26048</strain>
    </source>
</reference>
<evidence type="ECO:0000256" key="11">
    <source>
        <dbReference type="ARBA" id="ARBA00023136"/>
    </source>
</evidence>
<dbReference type="PANTHER" id="PTHR45339:SF1">
    <property type="entry name" value="HYBRID SIGNAL TRANSDUCTION HISTIDINE KINASE J"/>
    <property type="match status" value="1"/>
</dbReference>
<keyword evidence="11" id="KW-0472">Membrane</keyword>
<evidence type="ECO:0000259" key="15">
    <source>
        <dbReference type="PROSITE" id="PS50110"/>
    </source>
</evidence>
<dbReference type="Gene3D" id="3.30.450.40">
    <property type="match status" value="1"/>
</dbReference>
<accession>A0ABS4IN80</accession>
<keyword evidence="8 17" id="KW-0418">Kinase</keyword>
<dbReference type="Pfam" id="PF00072">
    <property type="entry name" value="Response_reg"/>
    <property type="match status" value="1"/>
</dbReference>
<evidence type="ECO:0000256" key="5">
    <source>
        <dbReference type="ARBA" id="ARBA00022553"/>
    </source>
</evidence>
<dbReference type="InterPro" id="IPR036890">
    <property type="entry name" value="HATPase_C_sf"/>
</dbReference>
<dbReference type="SUPFAM" id="SSF52172">
    <property type="entry name" value="CheY-like"/>
    <property type="match status" value="1"/>
</dbReference>
<name>A0ABS4IN80_9BACL</name>
<evidence type="ECO:0000256" key="4">
    <source>
        <dbReference type="ARBA" id="ARBA00022475"/>
    </source>
</evidence>
<dbReference type="Pfam" id="PF00672">
    <property type="entry name" value="HAMP"/>
    <property type="match status" value="1"/>
</dbReference>
<dbReference type="CDD" id="cd16922">
    <property type="entry name" value="HATPase_EvgS-ArcB-TorS-like"/>
    <property type="match status" value="1"/>
</dbReference>
<evidence type="ECO:0000256" key="13">
    <source>
        <dbReference type="SAM" id="Coils"/>
    </source>
</evidence>
<dbReference type="InterPro" id="IPR003660">
    <property type="entry name" value="HAMP_dom"/>
</dbReference>
<dbReference type="PANTHER" id="PTHR45339">
    <property type="entry name" value="HYBRID SIGNAL TRANSDUCTION HISTIDINE KINASE J"/>
    <property type="match status" value="1"/>
</dbReference>
<dbReference type="Proteomes" id="UP001519287">
    <property type="component" value="Unassembled WGS sequence"/>
</dbReference>
<dbReference type="CDD" id="cd19411">
    <property type="entry name" value="MCP2201-like_sensor"/>
    <property type="match status" value="1"/>
</dbReference>
<evidence type="ECO:0000256" key="10">
    <source>
        <dbReference type="ARBA" id="ARBA00023012"/>
    </source>
</evidence>
<dbReference type="SUPFAM" id="SSF55874">
    <property type="entry name" value="ATPase domain of HSP90 chaperone/DNA topoisomerase II/histidine kinase"/>
    <property type="match status" value="1"/>
</dbReference>
<dbReference type="CDD" id="cd00082">
    <property type="entry name" value="HisKA"/>
    <property type="match status" value="1"/>
</dbReference>
<dbReference type="PRINTS" id="PR00344">
    <property type="entry name" value="BCTRLSENSOR"/>
</dbReference>
<dbReference type="InterPro" id="IPR036097">
    <property type="entry name" value="HisK_dim/P_sf"/>
</dbReference>
<dbReference type="EMBL" id="JAGGLB010000002">
    <property type="protein sequence ID" value="MBP1988978.1"/>
    <property type="molecule type" value="Genomic_DNA"/>
</dbReference>
<dbReference type="InterPro" id="IPR003594">
    <property type="entry name" value="HATPase_dom"/>
</dbReference>
<keyword evidence="10" id="KW-0902">Two-component regulatory system</keyword>
<dbReference type="Gene3D" id="3.40.50.2300">
    <property type="match status" value="1"/>
</dbReference>
<dbReference type="InterPro" id="IPR024478">
    <property type="entry name" value="HlyB_4HB_MCP"/>
</dbReference>
<evidence type="ECO:0000256" key="9">
    <source>
        <dbReference type="ARBA" id="ARBA00022840"/>
    </source>
</evidence>
<dbReference type="CDD" id="cd17546">
    <property type="entry name" value="REC_hyHK_CKI1_RcsC-like"/>
    <property type="match status" value="1"/>
</dbReference>
<evidence type="ECO:0000259" key="14">
    <source>
        <dbReference type="PROSITE" id="PS50109"/>
    </source>
</evidence>